<accession>A0A9W9RID8</accession>
<protein>
    <submittedName>
        <fullName evidence="1">Uncharacterized protein</fullName>
    </submittedName>
</protein>
<name>A0A9W9RID8_9EURO</name>
<proteinExistence type="predicted"/>
<organism evidence="1 2">
    <name type="scientific">Penicillium concentricum</name>
    <dbReference type="NCBI Taxonomy" id="293559"/>
    <lineage>
        <taxon>Eukaryota</taxon>
        <taxon>Fungi</taxon>
        <taxon>Dikarya</taxon>
        <taxon>Ascomycota</taxon>
        <taxon>Pezizomycotina</taxon>
        <taxon>Eurotiomycetes</taxon>
        <taxon>Eurotiomycetidae</taxon>
        <taxon>Eurotiales</taxon>
        <taxon>Aspergillaceae</taxon>
        <taxon>Penicillium</taxon>
    </lineage>
</organism>
<comment type="caution">
    <text evidence="1">The sequence shown here is derived from an EMBL/GenBank/DDBJ whole genome shotgun (WGS) entry which is preliminary data.</text>
</comment>
<dbReference type="EMBL" id="JAPZBT010000004">
    <property type="protein sequence ID" value="KAJ5360843.1"/>
    <property type="molecule type" value="Genomic_DNA"/>
</dbReference>
<evidence type="ECO:0000313" key="2">
    <source>
        <dbReference type="Proteomes" id="UP001147752"/>
    </source>
</evidence>
<dbReference type="GeneID" id="81466940"/>
<reference evidence="1" key="1">
    <citation type="submission" date="2022-12" db="EMBL/GenBank/DDBJ databases">
        <authorList>
            <person name="Petersen C."/>
        </authorList>
    </citation>
    <scope>NUCLEOTIDE SEQUENCE</scope>
    <source>
        <strain evidence="1">IBT 3081</strain>
    </source>
</reference>
<keyword evidence="2" id="KW-1185">Reference proteome</keyword>
<sequence length="209" mass="23259">MADLQKSIDMVLGTLTILNFTTHPLPACASEISPTQNPVLESRSAPPELHEQAGRELVSVDWGLANSTGSPAGPQFPTGGDVFRSSVPTTCCCRPQSHDSYSECFEYTVYTALMNAHYAPQQFSCPTETIPRLPFLQALLLIRYGENVVSQLRTTEIQDNMSYPIWADFVHFPRLRDALVLDSIEYVKNELNVDYAASNQIGRVRARFS</sequence>
<dbReference type="Proteomes" id="UP001147752">
    <property type="component" value="Unassembled WGS sequence"/>
</dbReference>
<gene>
    <name evidence="1" type="ORF">N7517_010034</name>
</gene>
<reference evidence="1" key="2">
    <citation type="journal article" date="2023" name="IMA Fungus">
        <title>Comparative genomic study of the Penicillium genus elucidates a diverse pangenome and 15 lateral gene transfer events.</title>
        <authorList>
            <person name="Petersen C."/>
            <person name="Sorensen T."/>
            <person name="Nielsen M.R."/>
            <person name="Sondergaard T.E."/>
            <person name="Sorensen J.L."/>
            <person name="Fitzpatrick D.A."/>
            <person name="Frisvad J.C."/>
            <person name="Nielsen K.L."/>
        </authorList>
    </citation>
    <scope>NUCLEOTIDE SEQUENCE</scope>
    <source>
        <strain evidence="1">IBT 3081</strain>
    </source>
</reference>
<dbReference type="RefSeq" id="XP_056576329.1">
    <property type="nucleotide sequence ID" value="XM_056727757.1"/>
</dbReference>
<dbReference type="AlphaFoldDB" id="A0A9W9RID8"/>
<evidence type="ECO:0000313" key="1">
    <source>
        <dbReference type="EMBL" id="KAJ5360843.1"/>
    </source>
</evidence>